<dbReference type="PANTHER" id="PTHR43664">
    <property type="entry name" value="MONOAMINE OXIDASE-RELATED"/>
    <property type="match status" value="1"/>
</dbReference>
<evidence type="ECO:0000259" key="1">
    <source>
        <dbReference type="Pfam" id="PF01575"/>
    </source>
</evidence>
<feature type="domain" description="MaoC-like" evidence="1">
    <location>
        <begin position="12"/>
        <end position="122"/>
    </location>
</feature>
<dbReference type="SUPFAM" id="SSF54637">
    <property type="entry name" value="Thioesterase/thiol ester dehydrase-isomerase"/>
    <property type="match status" value="1"/>
</dbReference>
<dbReference type="InterPro" id="IPR029069">
    <property type="entry name" value="HotDog_dom_sf"/>
</dbReference>
<dbReference type="Pfam" id="PF01575">
    <property type="entry name" value="MaoC_dehydratas"/>
    <property type="match status" value="1"/>
</dbReference>
<dbReference type="KEGG" id="acm:AciX9_0906"/>
<dbReference type="RefSeq" id="WP_013579297.1">
    <property type="nucleotide sequence ID" value="NC_015064.1"/>
</dbReference>
<dbReference type="EMBL" id="CP002480">
    <property type="protein sequence ID" value="ADW67973.1"/>
    <property type="molecule type" value="Genomic_DNA"/>
</dbReference>
<dbReference type="HOGENOM" id="CLU_094876_1_0_0"/>
<evidence type="ECO:0000313" key="2">
    <source>
        <dbReference type="EMBL" id="ADW67973.1"/>
    </source>
</evidence>
<name>E8X1Q4_GRATM</name>
<organism evidence="3">
    <name type="scientific">Granulicella tundricola (strain ATCC BAA-1859 / DSM 23138 / MP5ACTX9)</name>
    <dbReference type="NCBI Taxonomy" id="1198114"/>
    <lineage>
        <taxon>Bacteria</taxon>
        <taxon>Pseudomonadati</taxon>
        <taxon>Acidobacteriota</taxon>
        <taxon>Terriglobia</taxon>
        <taxon>Terriglobales</taxon>
        <taxon>Acidobacteriaceae</taxon>
        <taxon>Granulicella</taxon>
    </lineage>
</organism>
<sequence>MPNSELYFEDFQVGQKFHSAGSAKVTAEEIKEFGARYDPQPFHLDEAAGENSFFKGLAASGWLTAAIVMRLRVESVKVFGGMIGAGVDEMRWTEPVRPGDTLRTEIEVVSVRQSTSRKNYGIVKTTTLAYNQRNEVVLRSTVNFLAPVRAAFVQA</sequence>
<accession>E8X1Q4</accession>
<dbReference type="Gene3D" id="3.10.129.10">
    <property type="entry name" value="Hotdog Thioesterase"/>
    <property type="match status" value="1"/>
</dbReference>
<dbReference type="InterPro" id="IPR052342">
    <property type="entry name" value="MCH/BMMD"/>
</dbReference>
<dbReference type="OrthoDB" id="9801625at2"/>
<gene>
    <name evidence="2" type="ordered locus">AciX9_0906</name>
</gene>
<protein>
    <submittedName>
        <fullName evidence="2">MaoC domain protein dehydratase</fullName>
    </submittedName>
</protein>
<dbReference type="AlphaFoldDB" id="E8X1Q4"/>
<dbReference type="eggNOG" id="COG2030">
    <property type="taxonomic scope" value="Bacteria"/>
</dbReference>
<dbReference type="CDD" id="cd03454">
    <property type="entry name" value="YdeM"/>
    <property type="match status" value="1"/>
</dbReference>
<keyword evidence="3" id="KW-1185">Reference proteome</keyword>
<dbReference type="PaxDb" id="1198114-AciX9_0906"/>
<reference evidence="3" key="1">
    <citation type="submission" date="2011-01" db="EMBL/GenBank/DDBJ databases">
        <title>Complete sequence of chromosome of Acidobacterium sp. MP5ACTX9.</title>
        <authorList>
            <consortium name="US DOE Joint Genome Institute"/>
            <person name="Lucas S."/>
            <person name="Copeland A."/>
            <person name="Lapidus A."/>
            <person name="Cheng J.-F."/>
            <person name="Goodwin L."/>
            <person name="Pitluck S."/>
            <person name="Teshima H."/>
            <person name="Detter J.C."/>
            <person name="Han C."/>
            <person name="Tapia R."/>
            <person name="Land M."/>
            <person name="Hauser L."/>
            <person name="Kyrpides N."/>
            <person name="Ivanova N."/>
            <person name="Ovchinnikova G."/>
            <person name="Pagani I."/>
            <person name="Rawat S.R."/>
            <person name="Mannisto M."/>
            <person name="Haggblom M.M."/>
            <person name="Woyke T."/>
        </authorList>
    </citation>
    <scope>NUCLEOTIDE SEQUENCE [LARGE SCALE GENOMIC DNA]</scope>
    <source>
        <strain evidence="3">MP5ACTX9</strain>
    </source>
</reference>
<dbReference type="PANTHER" id="PTHR43664:SF1">
    <property type="entry name" value="BETA-METHYLMALYL-COA DEHYDRATASE"/>
    <property type="match status" value="1"/>
</dbReference>
<dbReference type="InterPro" id="IPR002539">
    <property type="entry name" value="MaoC-like_dom"/>
</dbReference>
<dbReference type="Proteomes" id="UP000000343">
    <property type="component" value="Chromosome"/>
</dbReference>
<proteinExistence type="predicted"/>
<dbReference type="STRING" id="1198114.AciX9_0906"/>
<evidence type="ECO:0000313" key="3">
    <source>
        <dbReference type="Proteomes" id="UP000000343"/>
    </source>
</evidence>